<accession>A0ABU7ZUI4</accession>
<name>A0ABU7ZUI4_9ACTN</name>
<keyword evidence="3" id="KW-1185">Reference proteome</keyword>
<dbReference type="RefSeq" id="WP_319222191.1">
    <property type="nucleotide sequence ID" value="NZ_JARUMK010000001.1"/>
</dbReference>
<evidence type="ECO:0000256" key="1">
    <source>
        <dbReference type="SAM" id="MobiDB-lite"/>
    </source>
</evidence>
<comment type="caution">
    <text evidence="2">The sequence shown here is derived from an EMBL/GenBank/DDBJ whole genome shotgun (WGS) entry which is preliminary data.</text>
</comment>
<feature type="compositionally biased region" description="Basic and acidic residues" evidence="1">
    <location>
        <begin position="123"/>
        <end position="132"/>
    </location>
</feature>
<feature type="region of interest" description="Disordered" evidence="1">
    <location>
        <begin position="109"/>
        <end position="132"/>
    </location>
</feature>
<gene>
    <name evidence="2" type="ORF">QBA37_00725</name>
</gene>
<dbReference type="EMBL" id="JARUMK010000001">
    <property type="protein sequence ID" value="MEH0557797.1"/>
    <property type="molecule type" value="Genomic_DNA"/>
</dbReference>
<evidence type="ECO:0000313" key="2">
    <source>
        <dbReference type="EMBL" id="MEH0557797.1"/>
    </source>
</evidence>
<sequence length="132" mass="13967">MPQPSTGPAEADVFLAVCGHTHLFPGARCRVQGLPDPRAFAADPWPIELELRLSDDVVTEAVLRAMDRADPVLTLPAYTTGAGTPIDGRSWTIRELVSAGDDVDLTIGGRAPVRWPGSGGAPEDLRGPATDR</sequence>
<reference evidence="2 3" key="1">
    <citation type="submission" date="2023-04" db="EMBL/GenBank/DDBJ databases">
        <title>Genomic diversity of scab-causing Streptomyces spp. in the province of Quebec, Canada.</title>
        <authorList>
            <person name="Biessy A."/>
            <person name="Cadieux M."/>
            <person name="Ciotola M."/>
            <person name="Filion M."/>
        </authorList>
    </citation>
    <scope>NUCLEOTIDE SEQUENCE [LARGE SCALE GENOMIC DNA]</scope>
    <source>
        <strain evidence="2 3">B21-103</strain>
    </source>
</reference>
<dbReference type="Proteomes" id="UP001382181">
    <property type="component" value="Unassembled WGS sequence"/>
</dbReference>
<evidence type="ECO:0000313" key="3">
    <source>
        <dbReference type="Proteomes" id="UP001382181"/>
    </source>
</evidence>
<proteinExistence type="predicted"/>
<organism evidence="2 3">
    <name type="scientific">Streptomyces silvae</name>
    <dbReference type="NCBI Taxonomy" id="2803812"/>
    <lineage>
        <taxon>Bacteria</taxon>
        <taxon>Bacillati</taxon>
        <taxon>Actinomycetota</taxon>
        <taxon>Actinomycetes</taxon>
        <taxon>Kitasatosporales</taxon>
        <taxon>Streptomycetaceae</taxon>
        <taxon>Streptomyces</taxon>
    </lineage>
</organism>
<protein>
    <submittedName>
        <fullName evidence="2">Uncharacterized protein</fullName>
    </submittedName>
</protein>